<accession>A0ACB9DL92</accession>
<reference evidence="2" key="1">
    <citation type="journal article" date="2022" name="Mol. Ecol. Resour.">
        <title>The genomes of chicory, endive, great burdock and yacon provide insights into Asteraceae palaeo-polyploidization history and plant inulin production.</title>
        <authorList>
            <person name="Fan W."/>
            <person name="Wang S."/>
            <person name="Wang H."/>
            <person name="Wang A."/>
            <person name="Jiang F."/>
            <person name="Liu H."/>
            <person name="Zhao H."/>
            <person name="Xu D."/>
            <person name="Zhang Y."/>
        </authorList>
    </citation>
    <scope>NUCLEOTIDE SEQUENCE [LARGE SCALE GENOMIC DNA]</scope>
    <source>
        <strain evidence="2">cv. Niubang</strain>
    </source>
</reference>
<comment type="caution">
    <text evidence="1">The sequence shown here is derived from an EMBL/GenBank/DDBJ whole genome shotgun (WGS) entry which is preliminary data.</text>
</comment>
<keyword evidence="2" id="KW-1185">Reference proteome</keyword>
<evidence type="ECO:0000313" key="2">
    <source>
        <dbReference type="Proteomes" id="UP001055879"/>
    </source>
</evidence>
<sequence length="2123" mass="236213">MKHPDPKMKNNESSTSDVINGNWVLKRKRKKISFGPVKSNGNKNDESVPSESHTSSPSKCKSKKENSSDRSPSKKKGHDGSYYECVVCDLGGDLLCCDRCPKTYHITCLDPPLKRIPNGKWQCPNCCSENNSIEEIDHKSDPTSKRARMKITIGNSKSKNKSAKTDKVSRILRSTKRSSRKVKPSSLGPKVDVSSLDGSPERSASSSDLKKDLEPDFEETKSSSPAKLVMSLSKVMELEKNKDKSNRKHERGQAKDKKAVPMLEASIEKKKRKRKAPSDDVQKRARTDKGTIAGDSSRKRGKVNLELSGTSTSQRKRKSVKHAKTKSLSKTDMGSKTDDIQSKDKMELEEAANPSHESHEAEKVVKLLKNSDHAQDKMQQVDRVLGCRIQGTERKSAVSATEANDMPSQSFVITDNENDASEKNPRCNTTPDVQDAEIVTESTKNIESSSDQINDTRLEKINVPVVNDCMEENAMGSTSQATNDPGFIVINERNKDASALISKDLAKMTEEIPNGDNADVHLNVHDNIEVTKGGDPIPDPEIVDGKKIDLEVSANCSPTEESITTQSLSSNEKMVSYEFLVKWVGKSHIHNGWISESRLKALAKRKLDNYKAKYGTTVINICEEQWKLPQRVIALRSSTDGSTEAFVKWTGLPYDECTWERIDEPVIAKSSHLIDLFNQFERRTVEKDASKGEIPRGKGRAQQSDVVALTEQPKELGGSLFPHQLEALNWLRKCWHRSKNVILADEMGLGKTISACAFLSSLYFEFNARLPCLVLVPLSTMPNWMSEFSVWAPNLNVVEYHGCARARALMRQFEWHANDPTCSNKKTTSYKFNVLLTTYEMVLADSTHLRGVPWEVLVVDEGHRLKNSSSKLFSLLNTFSFQHRVLLTGTPLQNNIGEMYNLLNFLQPSSFPSLSSFEDRFNDLSTAEKVDELKKLVAPHMLRRLKKDAMQNIPPKTERMVPVELSSIQAEYYRAMLTKNYQILRNIGKGIPQQSMLNIVMQLRKVCNHPYLIPGTEPESGTMEFLHDMRIKASAKLTLLHSMLKILNKEGHRVLIFSQMTKLLDILEDYLNIEFGPKTFERVDGSVSIADRQMAISRFNNDKSRFVFLLSTRSCGLGINLATADTVIIYDSDFNPHADIQAMNRAHRIGQSKRLLVYRLVVRASVEERILQLAKKKLMLDQLFVNKSGSQKEVEDILRWGTEELFNDSSTRAGKDVGENNVNKGEESVAAEHKNKRRTGGLGDVYQDKCTDGNTMIVWDESAIAKLLDRSNLDSVSTDNAEGDVENDMLGSVKSLDWNDESTEEQGGAEPLVDVIDDSTAQDLEKKEDSSGNVAEVNEWDRLLRVRWEKYQSEEEAALGRGKRQRKAVSYREAYAPRPIETLENGANEEPEPEPEREYTPAGRALKTKYAKLRARQKQRLAQRDAIREALLTGGPQNNGLMWRSDQPVGEKSSTLRTEDKPMSKVRNRNLLPVLGLCAPNAKLMESSQRNTFKSSGRNKQHGMGLEFPFHLAPCAGTSNDIEAKPHGTIDTFSDALQHGPKIGGPPFTSQALVPPLGKGAEGSERSGDAFNHSNEKILLPKLPFDESLLSKLPLPSRNLGHHQPDLFPNLTLGRSIGESSASLQDFCTIPFLPNLRFPQQEMEALALPMLGLGQIPPSFSSFPENHRKVLENIMMRTGSGSGNPLKRKLVKDFWSEEELDFLWIGVRRHGRGGWETMLRDPRLKFSRFRTAEDLAARWEEEQLKILVMPTKKQTNATKSGKSPAFPNISDGMMKRALHRSRFAAAPPSFHPHLMDMKLSLDGPSTSGLQHMENPDPRGFQHESFPSIPTWIPDRFRANFSGESSTGPFEPVLLNPFGTNSLGSLGLNGSGVLDLQKKEEERHVNGRWKMPNFIDSESQLRNVGNTKEKDEIGGNSSSENNKLPHWLREAVGVPARPQEPQLPPTVSAIAQSVRLLYGDEKPTIPPFIAPALLPLPPKDPRRILKKKKKSSSSSHGGLNQPQSDSEHVASTSGSKAAPPPPLREPPQSISGPSWTEPDLNLVPPDNEDMVAAPPSPPNSTPESETSFLESKGTPMAMDSKEEEKASGELSNNQLDPAALEVSSEGTVSDDCAGGDGGGGEDGC</sequence>
<dbReference type="EMBL" id="CM042049">
    <property type="protein sequence ID" value="KAI3747302.1"/>
    <property type="molecule type" value="Genomic_DNA"/>
</dbReference>
<dbReference type="Proteomes" id="UP001055879">
    <property type="component" value="Linkage Group LG03"/>
</dbReference>
<organism evidence="1 2">
    <name type="scientific">Arctium lappa</name>
    <name type="common">Greater burdock</name>
    <name type="synonym">Lappa major</name>
    <dbReference type="NCBI Taxonomy" id="4217"/>
    <lineage>
        <taxon>Eukaryota</taxon>
        <taxon>Viridiplantae</taxon>
        <taxon>Streptophyta</taxon>
        <taxon>Embryophyta</taxon>
        <taxon>Tracheophyta</taxon>
        <taxon>Spermatophyta</taxon>
        <taxon>Magnoliopsida</taxon>
        <taxon>eudicotyledons</taxon>
        <taxon>Gunneridae</taxon>
        <taxon>Pentapetalae</taxon>
        <taxon>asterids</taxon>
        <taxon>campanulids</taxon>
        <taxon>Asterales</taxon>
        <taxon>Asteraceae</taxon>
        <taxon>Carduoideae</taxon>
        <taxon>Cardueae</taxon>
        <taxon>Arctiinae</taxon>
        <taxon>Arctium</taxon>
    </lineage>
</organism>
<gene>
    <name evidence="1" type="ORF">L6452_09756</name>
</gene>
<protein>
    <submittedName>
        <fullName evidence="1">Uncharacterized protein</fullName>
    </submittedName>
</protein>
<name>A0ACB9DL92_ARCLA</name>
<reference evidence="1 2" key="2">
    <citation type="journal article" date="2022" name="Mol. Ecol. Resour.">
        <title>The genomes of chicory, endive, great burdock and yacon provide insights into Asteraceae paleo-polyploidization history and plant inulin production.</title>
        <authorList>
            <person name="Fan W."/>
            <person name="Wang S."/>
            <person name="Wang H."/>
            <person name="Wang A."/>
            <person name="Jiang F."/>
            <person name="Liu H."/>
            <person name="Zhao H."/>
            <person name="Xu D."/>
            <person name="Zhang Y."/>
        </authorList>
    </citation>
    <scope>NUCLEOTIDE SEQUENCE [LARGE SCALE GENOMIC DNA]</scope>
    <source>
        <strain evidence="2">cv. Niubang</strain>
    </source>
</reference>
<proteinExistence type="predicted"/>
<evidence type="ECO:0000313" key="1">
    <source>
        <dbReference type="EMBL" id="KAI3747302.1"/>
    </source>
</evidence>